<evidence type="ECO:0000313" key="2">
    <source>
        <dbReference type="Proteomes" id="UP000243661"/>
    </source>
</evidence>
<protein>
    <submittedName>
        <fullName evidence="1">Acetoacetate decarboxylase (ADC)</fullName>
    </submittedName>
</protein>
<dbReference type="GO" id="GO:0016829">
    <property type="term" value="F:lyase activity"/>
    <property type="evidence" value="ECO:0007669"/>
    <property type="project" value="InterPro"/>
</dbReference>
<dbReference type="OrthoDB" id="323772at2"/>
<dbReference type="InterPro" id="IPR023375">
    <property type="entry name" value="ADC_dom_sf"/>
</dbReference>
<dbReference type="PANTHER" id="PTHR40518:SF1">
    <property type="entry name" value="ACETOACETATE DECARBOXYLASE"/>
    <property type="match status" value="1"/>
</dbReference>
<evidence type="ECO:0000313" key="1">
    <source>
        <dbReference type="EMBL" id="SCC73307.1"/>
    </source>
</evidence>
<reference evidence="1 2" key="1">
    <citation type="submission" date="2016-08" db="EMBL/GenBank/DDBJ databases">
        <authorList>
            <person name="Seilhamer J.J."/>
        </authorList>
    </citation>
    <scope>NUCLEOTIDE SEQUENCE [LARGE SCALE GENOMIC DNA]</scope>
    <source>
        <strain evidence="1 2">ANC 4874</strain>
    </source>
</reference>
<dbReference type="InterPro" id="IPR010451">
    <property type="entry name" value="Acetoacetate_decarboxylase"/>
</dbReference>
<name>A0A1C4GYU6_9GAMM</name>
<dbReference type="SUPFAM" id="SSF160104">
    <property type="entry name" value="Acetoacetate decarboxylase-like"/>
    <property type="match status" value="1"/>
</dbReference>
<accession>A0A1C4GYU6</accession>
<organism evidence="1 2">
    <name type="scientific">Acinetobacter albensis</name>
    <dbReference type="NCBI Taxonomy" id="1673609"/>
    <lineage>
        <taxon>Bacteria</taxon>
        <taxon>Pseudomonadati</taxon>
        <taxon>Pseudomonadota</taxon>
        <taxon>Gammaproteobacteria</taxon>
        <taxon>Moraxellales</taxon>
        <taxon>Moraxellaceae</taxon>
        <taxon>Acinetobacter</taxon>
    </lineage>
</organism>
<proteinExistence type="predicted"/>
<dbReference type="EMBL" id="FMBK01000019">
    <property type="protein sequence ID" value="SCC73307.1"/>
    <property type="molecule type" value="Genomic_DNA"/>
</dbReference>
<dbReference type="Proteomes" id="UP000243661">
    <property type="component" value="Unassembled WGS sequence"/>
</dbReference>
<dbReference type="Gene3D" id="2.40.400.10">
    <property type="entry name" value="Acetoacetate decarboxylase-like"/>
    <property type="match status" value="1"/>
</dbReference>
<gene>
    <name evidence="1" type="ORF">GA0116959_1192</name>
</gene>
<sequence length="222" mass="26313">MKSELYSVNIYHDPPWHLQGEAFILNYWLTPKFIQQNQNFRIAPSPIGRMVQIMLVRYLDSPVGPYDELLILDHPLISKKRLSSIPKIYVSTQISVDQGRHFWGIPKQLAQFEWVQEDNVVHCTVSFEQQQMHLSLYHYKHRRSFYINSHHVPASLLIIQQALQGLRYQFSPQFRGKLCKLKQVTWENTQAIFPDFSQAKYLHSFYVPEFKLTLPEARILKK</sequence>
<dbReference type="RefSeq" id="WP_092721127.1">
    <property type="nucleotide sequence ID" value="NZ_FMBK01000019.1"/>
</dbReference>
<dbReference type="Pfam" id="PF06314">
    <property type="entry name" value="ADC"/>
    <property type="match status" value="1"/>
</dbReference>
<dbReference type="AlphaFoldDB" id="A0A1C4GYU6"/>
<dbReference type="PANTHER" id="PTHR40518">
    <property type="entry name" value="ACETOACETATE DECARBOXYLASE"/>
    <property type="match status" value="1"/>
</dbReference>